<sequence>MAGFLDTAANVLGEVADYLKTEAAGLQQVQGPQEEREGRQEMGHETPSEGPPAKTSTDTRAGADTTAVALDGSSDSLYGPEGMNATAADISRQEGEAELQGGRQQEAAREEGGGPGDTLRGAREGVSQEVQRLKERFVEGYRDARDRMAGEEGYQEESGRRRGGSEEGVGEEGGLQETLRAAKARIDEENEQLKRRFHEGYQRGQETGSGAQ</sequence>
<reference evidence="2 3" key="1">
    <citation type="journal article" date="2023" name="IScience">
        <title>Expanded male sex-determining region conserved during the evolution of homothallism in the green alga Volvox.</title>
        <authorList>
            <person name="Yamamoto K."/>
            <person name="Matsuzaki R."/>
            <person name="Mahakham W."/>
            <person name="Heman W."/>
            <person name="Sekimoto H."/>
            <person name="Kawachi M."/>
            <person name="Minakuchi Y."/>
            <person name="Toyoda A."/>
            <person name="Nozaki H."/>
        </authorList>
    </citation>
    <scope>NUCLEOTIDE SEQUENCE [LARGE SCALE GENOMIC DNA]</scope>
    <source>
        <strain evidence="2 3">NIES-4468</strain>
    </source>
</reference>
<feature type="compositionally biased region" description="Basic and acidic residues" evidence="1">
    <location>
        <begin position="184"/>
        <end position="201"/>
    </location>
</feature>
<feature type="region of interest" description="Disordered" evidence="1">
    <location>
        <begin position="24"/>
        <end position="212"/>
    </location>
</feature>
<name>A0ABQ5RQX4_9CHLO</name>
<dbReference type="EMBL" id="BSDZ01000004">
    <property type="protein sequence ID" value="GLI59422.1"/>
    <property type="molecule type" value="Genomic_DNA"/>
</dbReference>
<gene>
    <name evidence="2" type="ORF">VaNZ11_001305</name>
</gene>
<evidence type="ECO:0000313" key="2">
    <source>
        <dbReference type="EMBL" id="GLI59422.1"/>
    </source>
</evidence>
<dbReference type="Proteomes" id="UP001165090">
    <property type="component" value="Unassembled WGS sequence"/>
</dbReference>
<feature type="compositionally biased region" description="Basic and acidic residues" evidence="1">
    <location>
        <begin position="131"/>
        <end position="150"/>
    </location>
</feature>
<protein>
    <submittedName>
        <fullName evidence="2">Uncharacterized protein</fullName>
    </submittedName>
</protein>
<proteinExistence type="predicted"/>
<accession>A0ABQ5RQX4</accession>
<organism evidence="2 3">
    <name type="scientific">Volvox africanus</name>
    <dbReference type="NCBI Taxonomy" id="51714"/>
    <lineage>
        <taxon>Eukaryota</taxon>
        <taxon>Viridiplantae</taxon>
        <taxon>Chlorophyta</taxon>
        <taxon>core chlorophytes</taxon>
        <taxon>Chlorophyceae</taxon>
        <taxon>CS clade</taxon>
        <taxon>Chlamydomonadales</taxon>
        <taxon>Volvocaceae</taxon>
        <taxon>Volvox</taxon>
    </lineage>
</organism>
<keyword evidence="3" id="KW-1185">Reference proteome</keyword>
<feature type="compositionally biased region" description="Basic and acidic residues" evidence="1">
    <location>
        <begin position="33"/>
        <end position="47"/>
    </location>
</feature>
<evidence type="ECO:0000313" key="3">
    <source>
        <dbReference type="Proteomes" id="UP001165090"/>
    </source>
</evidence>
<comment type="caution">
    <text evidence="2">The sequence shown here is derived from an EMBL/GenBank/DDBJ whole genome shotgun (WGS) entry which is preliminary data.</text>
</comment>
<evidence type="ECO:0000256" key="1">
    <source>
        <dbReference type="SAM" id="MobiDB-lite"/>
    </source>
</evidence>